<dbReference type="AlphaFoldDB" id="Q9RXD0"/>
<evidence type="ECO:0000313" key="2">
    <source>
        <dbReference type="Proteomes" id="UP000002524"/>
    </source>
</evidence>
<dbReference type="HOGENOM" id="CLU_1924134_0_0_0"/>
<dbReference type="KEGG" id="dra:DR_0385"/>
<organism evidence="1 2">
    <name type="scientific">Deinococcus radiodurans (strain ATCC 13939 / DSM 20539 / JCM 16871 / CCUG 27074 / LMG 4051 / NBRC 15346 / NCIMB 9279 / VKM B-1422 / R1)</name>
    <dbReference type="NCBI Taxonomy" id="243230"/>
    <lineage>
        <taxon>Bacteria</taxon>
        <taxon>Thermotogati</taxon>
        <taxon>Deinococcota</taxon>
        <taxon>Deinococci</taxon>
        <taxon>Deinococcales</taxon>
        <taxon>Deinococcaceae</taxon>
        <taxon>Deinococcus</taxon>
    </lineage>
</organism>
<dbReference type="PaxDb" id="243230-DR_0385"/>
<reference evidence="1 2" key="1">
    <citation type="journal article" date="1999" name="Science">
        <title>Genome sequence of the radioresistant bacterium Deinococcus radiodurans R1.</title>
        <authorList>
            <person name="White O."/>
            <person name="Eisen J.A."/>
            <person name="Heidelberg J.F."/>
            <person name="Hickey E.K."/>
            <person name="Peterson J.D."/>
            <person name="Dodson R.J."/>
            <person name="Haft D.H."/>
            <person name="Gwinn M.L."/>
            <person name="Nelson W.C."/>
            <person name="Richardson D.L."/>
            <person name="Moffat K.S."/>
            <person name="Qin H."/>
            <person name="Jiang L."/>
            <person name="Pamphile W."/>
            <person name="Crosby M."/>
            <person name="Shen M."/>
            <person name="Vamathevan J.J."/>
            <person name="Lam P."/>
            <person name="McDonald L."/>
            <person name="Utterback T."/>
            <person name="Zalewski C."/>
            <person name="Makarova K.S."/>
            <person name="Aravind L."/>
            <person name="Daly M.J."/>
            <person name="Minton K.W."/>
            <person name="Fleischmann R.D."/>
            <person name="Ketchum K.A."/>
            <person name="Nelson K.E."/>
            <person name="Salzberg S."/>
            <person name="Smith H.O."/>
            <person name="Venter J.C."/>
            <person name="Fraser C.M."/>
        </authorList>
    </citation>
    <scope>NUCLEOTIDE SEQUENCE [LARGE SCALE GENOMIC DNA]</scope>
    <source>
        <strain evidence="2">ATCC 13939 / DSM 20539 / JCM 16871 / LMG 4051 / NBRC 15346 / NCIMB 9279 / R1 / VKM B-1422</strain>
    </source>
</reference>
<gene>
    <name evidence="1" type="ordered locus">DR_0385</name>
</gene>
<protein>
    <submittedName>
        <fullName evidence="1">Uncharacterized protein</fullName>
    </submittedName>
</protein>
<name>Q9RXD0_DEIRA</name>
<accession>Q9RXD0</accession>
<dbReference type="STRING" id="243230.DR_0385"/>
<dbReference type="PIR" id="C75526">
    <property type="entry name" value="C75526"/>
</dbReference>
<dbReference type="Proteomes" id="UP000002524">
    <property type="component" value="Chromosome 1"/>
</dbReference>
<dbReference type="EnsemblBacteria" id="AAF09968">
    <property type="protein sequence ID" value="AAF09968"/>
    <property type="gene ID" value="DR_0385"/>
</dbReference>
<dbReference type="EMBL" id="AE000513">
    <property type="protein sequence ID" value="AAF09968.1"/>
    <property type="molecule type" value="Genomic_DNA"/>
</dbReference>
<dbReference type="GeneID" id="69516617"/>
<dbReference type="PATRIC" id="fig|243230.17.peg.559"/>
<dbReference type="OrthoDB" id="71416at2"/>
<dbReference type="InParanoid" id="Q9RXD0"/>
<sequence>MEWVTPPLSSAAWPAALNAVLEALCGLGVESAELMHGWSFSDFSDTPEFAAMEWQTEEVTLAALPELLRERARLGFCLGRDDLFLTLIGGAELKLCHEGDLHLRAEDESFAVHLAGCLAKQGISLTRRAGA</sequence>
<proteinExistence type="predicted"/>
<dbReference type="RefSeq" id="WP_010887030.1">
    <property type="nucleotide sequence ID" value="NC_001263.1"/>
</dbReference>
<evidence type="ECO:0000313" key="1">
    <source>
        <dbReference type="EMBL" id="AAF09968.1"/>
    </source>
</evidence>
<keyword evidence="2" id="KW-1185">Reference proteome</keyword>